<organism evidence="2 3">
    <name type="scientific">Candidatus Magasanikbacteria bacterium CG11_big_fil_rev_8_21_14_0_20_39_34</name>
    <dbReference type="NCBI Taxonomy" id="1974653"/>
    <lineage>
        <taxon>Bacteria</taxon>
        <taxon>Candidatus Magasanikiibacteriota</taxon>
    </lineage>
</organism>
<dbReference type="InterPro" id="IPR036390">
    <property type="entry name" value="WH_DNA-bd_sf"/>
</dbReference>
<dbReference type="AlphaFoldDB" id="A0A2H0N6N3"/>
<reference evidence="2 3" key="1">
    <citation type="submission" date="2017-09" db="EMBL/GenBank/DDBJ databases">
        <title>Depth-based differentiation of microbial function through sediment-hosted aquifers and enrichment of novel symbionts in the deep terrestrial subsurface.</title>
        <authorList>
            <person name="Probst A.J."/>
            <person name="Ladd B."/>
            <person name="Jarett J.K."/>
            <person name="Geller-Mcgrath D.E."/>
            <person name="Sieber C.M."/>
            <person name="Emerson J.B."/>
            <person name="Anantharaman K."/>
            <person name="Thomas B.C."/>
            <person name="Malmstrom R."/>
            <person name="Stieglmeier M."/>
            <person name="Klingl A."/>
            <person name="Woyke T."/>
            <person name="Ryan C.M."/>
            <person name="Banfield J.F."/>
        </authorList>
    </citation>
    <scope>NUCLEOTIDE SEQUENCE [LARGE SCALE GENOMIC DNA]</scope>
    <source>
        <strain evidence="2">CG11_big_fil_rev_8_21_14_0_20_39_34</strain>
    </source>
</reference>
<dbReference type="Pfam" id="PF01978">
    <property type="entry name" value="TrmB"/>
    <property type="match status" value="1"/>
</dbReference>
<dbReference type="InterPro" id="IPR036388">
    <property type="entry name" value="WH-like_DNA-bd_sf"/>
</dbReference>
<dbReference type="SUPFAM" id="SSF46785">
    <property type="entry name" value="Winged helix' DNA-binding domain"/>
    <property type="match status" value="1"/>
</dbReference>
<gene>
    <name evidence="2" type="ORF">COV59_00290</name>
</gene>
<proteinExistence type="predicted"/>
<evidence type="ECO:0000313" key="2">
    <source>
        <dbReference type="EMBL" id="PIR04551.1"/>
    </source>
</evidence>
<comment type="caution">
    <text evidence="2">The sequence shown here is derived from an EMBL/GenBank/DDBJ whole genome shotgun (WGS) entry which is preliminary data.</text>
</comment>
<sequence>MKQLFSLLARLGLEEKEIKVFLSLIKLGAATATQVSRDTSITRTLIYDIMERLKSRGIVSESVRHGVKMFVPLDHAGLIAYISKKRDDLLDLQQNFTHAANEFHALQKERQQKTDVRFFSGPEGVRSVYEEIMGDFKKTGKAGDEVFTVFSPTKLETSIPGWSNNTEYFSTNRNIKNYHIMCESEHTQIYLDKIRLGSDYHEWRFWKNELGQFPTDTLCWKNKIVYVDLEGYPSGIIIENESITTSFKMWFWQIWKSLEPGGKNKREPIN</sequence>
<evidence type="ECO:0000259" key="1">
    <source>
        <dbReference type="Pfam" id="PF01978"/>
    </source>
</evidence>
<feature type="domain" description="Transcription regulator TrmB N-terminal" evidence="1">
    <location>
        <begin position="8"/>
        <end position="73"/>
    </location>
</feature>
<dbReference type="Gene3D" id="1.10.10.10">
    <property type="entry name" value="Winged helix-like DNA-binding domain superfamily/Winged helix DNA-binding domain"/>
    <property type="match status" value="1"/>
</dbReference>
<name>A0A2H0N6N3_9BACT</name>
<dbReference type="PANTHER" id="PTHR34293">
    <property type="entry name" value="HTH-TYPE TRANSCRIPTIONAL REGULATOR TRMBL2"/>
    <property type="match status" value="1"/>
</dbReference>
<dbReference type="InterPro" id="IPR002831">
    <property type="entry name" value="Tscrpt_reg_TrmB_N"/>
</dbReference>
<evidence type="ECO:0000313" key="3">
    <source>
        <dbReference type="Proteomes" id="UP000229600"/>
    </source>
</evidence>
<protein>
    <recommendedName>
        <fullName evidence="1">Transcription regulator TrmB N-terminal domain-containing protein</fullName>
    </recommendedName>
</protein>
<dbReference type="EMBL" id="PCWN01000001">
    <property type="protein sequence ID" value="PIR04551.1"/>
    <property type="molecule type" value="Genomic_DNA"/>
</dbReference>
<dbReference type="Proteomes" id="UP000229600">
    <property type="component" value="Unassembled WGS sequence"/>
</dbReference>
<accession>A0A2H0N6N3</accession>
<dbReference type="InterPro" id="IPR051797">
    <property type="entry name" value="TrmB-like"/>
</dbReference>
<dbReference type="PANTHER" id="PTHR34293:SF1">
    <property type="entry name" value="HTH-TYPE TRANSCRIPTIONAL REGULATOR TRMBL2"/>
    <property type="match status" value="1"/>
</dbReference>